<sequence length="199" mass="20460">MTSHHSHTNALGAYTKSRYPQYNDVNQSAAERGQAAADDGDDEIILSAGTPMEVAIASSPIAIDGGSDGDDFIHVEREIITSEPSGPTVPSTSDDTVGPDPASVLASTSSSVAGVASAGTLTPGTHELTTFNIDRLNQGNNNFSAPERNRIRLPGRSTVCSPISDSIELGGPFSPVDDGRASTICGIGAWADIAQPAIP</sequence>
<feature type="region of interest" description="Disordered" evidence="1">
    <location>
        <begin position="79"/>
        <end position="105"/>
    </location>
</feature>
<dbReference type="EMBL" id="JAGMUU010000001">
    <property type="protein sequence ID" value="KAH7163059.1"/>
    <property type="molecule type" value="Genomic_DNA"/>
</dbReference>
<dbReference type="Proteomes" id="UP000717696">
    <property type="component" value="Unassembled WGS sequence"/>
</dbReference>
<evidence type="ECO:0000256" key="1">
    <source>
        <dbReference type="SAM" id="MobiDB-lite"/>
    </source>
</evidence>
<dbReference type="OrthoDB" id="5097621at2759"/>
<dbReference type="AlphaFoldDB" id="A0A9P9JE27"/>
<evidence type="ECO:0000313" key="3">
    <source>
        <dbReference type="Proteomes" id="UP000717696"/>
    </source>
</evidence>
<name>A0A9P9JE27_9HYPO</name>
<evidence type="ECO:0000313" key="2">
    <source>
        <dbReference type="EMBL" id="KAH7163059.1"/>
    </source>
</evidence>
<organism evidence="2 3">
    <name type="scientific">Dactylonectria estremocensis</name>
    <dbReference type="NCBI Taxonomy" id="1079267"/>
    <lineage>
        <taxon>Eukaryota</taxon>
        <taxon>Fungi</taxon>
        <taxon>Dikarya</taxon>
        <taxon>Ascomycota</taxon>
        <taxon>Pezizomycotina</taxon>
        <taxon>Sordariomycetes</taxon>
        <taxon>Hypocreomycetidae</taxon>
        <taxon>Hypocreales</taxon>
        <taxon>Nectriaceae</taxon>
        <taxon>Dactylonectria</taxon>
    </lineage>
</organism>
<feature type="compositionally biased region" description="Polar residues" evidence="1">
    <location>
        <begin position="82"/>
        <end position="95"/>
    </location>
</feature>
<reference evidence="2" key="1">
    <citation type="journal article" date="2021" name="Nat. Commun.">
        <title>Genetic determinants of endophytism in the Arabidopsis root mycobiome.</title>
        <authorList>
            <person name="Mesny F."/>
            <person name="Miyauchi S."/>
            <person name="Thiergart T."/>
            <person name="Pickel B."/>
            <person name="Atanasova L."/>
            <person name="Karlsson M."/>
            <person name="Huettel B."/>
            <person name="Barry K.W."/>
            <person name="Haridas S."/>
            <person name="Chen C."/>
            <person name="Bauer D."/>
            <person name="Andreopoulos W."/>
            <person name="Pangilinan J."/>
            <person name="LaButti K."/>
            <person name="Riley R."/>
            <person name="Lipzen A."/>
            <person name="Clum A."/>
            <person name="Drula E."/>
            <person name="Henrissat B."/>
            <person name="Kohler A."/>
            <person name="Grigoriev I.V."/>
            <person name="Martin F.M."/>
            <person name="Hacquard S."/>
        </authorList>
    </citation>
    <scope>NUCLEOTIDE SEQUENCE</scope>
    <source>
        <strain evidence="2">MPI-CAGE-AT-0021</strain>
    </source>
</reference>
<comment type="caution">
    <text evidence="2">The sequence shown here is derived from an EMBL/GenBank/DDBJ whole genome shotgun (WGS) entry which is preliminary data.</text>
</comment>
<gene>
    <name evidence="2" type="ORF">B0J13DRAFT_615662</name>
</gene>
<protein>
    <submittedName>
        <fullName evidence="2">Uncharacterized protein</fullName>
    </submittedName>
</protein>
<accession>A0A9P9JE27</accession>
<keyword evidence="3" id="KW-1185">Reference proteome</keyword>
<proteinExistence type="predicted"/>